<protein>
    <submittedName>
        <fullName evidence="2">Uncharacterized protein</fullName>
    </submittedName>
</protein>
<feature type="region of interest" description="Disordered" evidence="1">
    <location>
        <begin position="1"/>
        <end position="27"/>
    </location>
</feature>
<keyword evidence="3" id="KW-1185">Reference proteome</keyword>
<dbReference type="EMBL" id="BGZK01000109">
    <property type="protein sequence ID" value="GBP19496.1"/>
    <property type="molecule type" value="Genomic_DNA"/>
</dbReference>
<feature type="compositionally biased region" description="Polar residues" evidence="1">
    <location>
        <begin position="1"/>
        <end position="10"/>
    </location>
</feature>
<evidence type="ECO:0000256" key="1">
    <source>
        <dbReference type="SAM" id="MobiDB-lite"/>
    </source>
</evidence>
<comment type="caution">
    <text evidence="2">The sequence shown here is derived from an EMBL/GenBank/DDBJ whole genome shotgun (WGS) entry which is preliminary data.</text>
</comment>
<proteinExistence type="predicted"/>
<organism evidence="2 3">
    <name type="scientific">Eumeta variegata</name>
    <name type="common">Bagworm moth</name>
    <name type="synonym">Eumeta japonica</name>
    <dbReference type="NCBI Taxonomy" id="151549"/>
    <lineage>
        <taxon>Eukaryota</taxon>
        <taxon>Metazoa</taxon>
        <taxon>Ecdysozoa</taxon>
        <taxon>Arthropoda</taxon>
        <taxon>Hexapoda</taxon>
        <taxon>Insecta</taxon>
        <taxon>Pterygota</taxon>
        <taxon>Neoptera</taxon>
        <taxon>Endopterygota</taxon>
        <taxon>Lepidoptera</taxon>
        <taxon>Glossata</taxon>
        <taxon>Ditrysia</taxon>
        <taxon>Tineoidea</taxon>
        <taxon>Psychidae</taxon>
        <taxon>Oiketicinae</taxon>
        <taxon>Eumeta</taxon>
    </lineage>
</organism>
<sequence length="79" mass="9374">MYHVLTQQKQRPAPARHGRREREHARSVQRVCKDLEYKNQALETDRRLIEIRKPIHSPGESDFKRNVGYCHVGNELIPE</sequence>
<dbReference type="AlphaFoldDB" id="A0A4C1U102"/>
<reference evidence="2 3" key="1">
    <citation type="journal article" date="2019" name="Commun. Biol.">
        <title>The bagworm genome reveals a unique fibroin gene that provides high tensile strength.</title>
        <authorList>
            <person name="Kono N."/>
            <person name="Nakamura H."/>
            <person name="Ohtoshi R."/>
            <person name="Tomita M."/>
            <person name="Numata K."/>
            <person name="Arakawa K."/>
        </authorList>
    </citation>
    <scope>NUCLEOTIDE SEQUENCE [LARGE SCALE GENOMIC DNA]</scope>
</reference>
<dbReference type="OrthoDB" id="440745at2759"/>
<gene>
    <name evidence="2" type="ORF">EVAR_102043_1</name>
</gene>
<evidence type="ECO:0000313" key="3">
    <source>
        <dbReference type="Proteomes" id="UP000299102"/>
    </source>
</evidence>
<evidence type="ECO:0000313" key="2">
    <source>
        <dbReference type="EMBL" id="GBP19496.1"/>
    </source>
</evidence>
<name>A0A4C1U102_EUMVA</name>
<dbReference type="Proteomes" id="UP000299102">
    <property type="component" value="Unassembled WGS sequence"/>
</dbReference>
<accession>A0A4C1U102</accession>